<dbReference type="EMBL" id="PFEU01000016">
    <property type="protein sequence ID" value="PJE76686.1"/>
    <property type="molecule type" value="Genomic_DNA"/>
</dbReference>
<sequence>MNEEEETFEFDVEPDVEVHAHTREHADARTRLALQMLKQTRDSLTYVIQLLDEGDTAKATRHLVDFVVQKKATESDIQMRSGARMIEGVFDGQGMVGSDGVRYAIPENYSSKSKLVEGDMLKLIIKTDGGYLFKQIGPVERRRLTGTLSIDSSTREPVVVCGEDVYKVLAASVSYFKGIQGDEVAILVPAGGTSVWAAVERLID</sequence>
<reference evidence="2" key="1">
    <citation type="submission" date="2017-09" db="EMBL/GenBank/DDBJ databases">
        <title>Depth-based differentiation of microbial function through sediment-hosted aquifers and enrichment of novel symbionts in the deep terrestrial subsurface.</title>
        <authorList>
            <person name="Probst A.J."/>
            <person name="Ladd B."/>
            <person name="Jarett J.K."/>
            <person name="Geller-Mcgrath D.E."/>
            <person name="Sieber C.M.K."/>
            <person name="Emerson J.B."/>
            <person name="Anantharaman K."/>
            <person name="Thomas B.C."/>
            <person name="Malmstrom R."/>
            <person name="Stieglmeier M."/>
            <person name="Klingl A."/>
            <person name="Woyke T."/>
            <person name="Ryan C.M."/>
            <person name="Banfield J.F."/>
        </authorList>
    </citation>
    <scope>NUCLEOTIDE SEQUENCE [LARGE SCALE GENOMIC DNA]</scope>
</reference>
<dbReference type="Proteomes" id="UP000231436">
    <property type="component" value="Unassembled WGS sequence"/>
</dbReference>
<organism evidence="1 2">
    <name type="scientific">Candidatus Uhrbacteria bacterium CG10_big_fil_rev_8_21_14_0_10_48_16</name>
    <dbReference type="NCBI Taxonomy" id="1975038"/>
    <lineage>
        <taxon>Bacteria</taxon>
        <taxon>Candidatus Uhriibacteriota</taxon>
    </lineage>
</organism>
<accession>A0A2M8LH08</accession>
<dbReference type="AlphaFoldDB" id="A0A2M8LH08"/>
<gene>
    <name evidence="1" type="ORF">COV05_03335</name>
</gene>
<protein>
    <recommendedName>
        <fullName evidence="3">50S ribosomal protein L7/L12</fullName>
    </recommendedName>
</protein>
<evidence type="ECO:0000313" key="1">
    <source>
        <dbReference type="EMBL" id="PJE76686.1"/>
    </source>
</evidence>
<name>A0A2M8LH08_9BACT</name>
<comment type="caution">
    <text evidence="1">The sequence shown here is derived from an EMBL/GenBank/DDBJ whole genome shotgun (WGS) entry which is preliminary data.</text>
</comment>
<evidence type="ECO:0000313" key="2">
    <source>
        <dbReference type="Proteomes" id="UP000231436"/>
    </source>
</evidence>
<proteinExistence type="predicted"/>
<evidence type="ECO:0008006" key="3">
    <source>
        <dbReference type="Google" id="ProtNLM"/>
    </source>
</evidence>